<dbReference type="Gene3D" id="1.20.1080.10">
    <property type="entry name" value="Glycerol uptake facilitator protein"/>
    <property type="match status" value="1"/>
</dbReference>
<dbReference type="Pfam" id="PF00230">
    <property type="entry name" value="MIP"/>
    <property type="match status" value="1"/>
</dbReference>
<keyword evidence="4 7" id="KW-0812">Transmembrane</keyword>
<dbReference type="OrthoDB" id="3222at2759"/>
<dbReference type="SUPFAM" id="SSF81338">
    <property type="entry name" value="Aquaporin-like"/>
    <property type="match status" value="1"/>
</dbReference>
<gene>
    <name evidence="10" type="ORF">NTEN_LOCUS9695</name>
</gene>
<keyword evidence="6 9" id="KW-0472">Membrane</keyword>
<organism evidence="10 11">
    <name type="scientific">Nesidiocoris tenuis</name>
    <dbReference type="NCBI Taxonomy" id="355587"/>
    <lineage>
        <taxon>Eukaryota</taxon>
        <taxon>Metazoa</taxon>
        <taxon>Ecdysozoa</taxon>
        <taxon>Arthropoda</taxon>
        <taxon>Hexapoda</taxon>
        <taxon>Insecta</taxon>
        <taxon>Pterygota</taxon>
        <taxon>Neoptera</taxon>
        <taxon>Paraneoptera</taxon>
        <taxon>Hemiptera</taxon>
        <taxon>Heteroptera</taxon>
        <taxon>Panheteroptera</taxon>
        <taxon>Cimicomorpha</taxon>
        <taxon>Miridae</taxon>
        <taxon>Dicyphina</taxon>
        <taxon>Nesidiocoris</taxon>
    </lineage>
</organism>
<keyword evidence="5 9" id="KW-1133">Transmembrane helix</keyword>
<dbReference type="InterPro" id="IPR000425">
    <property type="entry name" value="MIP"/>
</dbReference>
<dbReference type="PROSITE" id="PS00221">
    <property type="entry name" value="MIP"/>
    <property type="match status" value="1"/>
</dbReference>
<protein>
    <recommendedName>
        <fullName evidence="12">Aquaporin</fullName>
    </recommendedName>
</protein>
<evidence type="ECO:0008006" key="12">
    <source>
        <dbReference type="Google" id="ProtNLM"/>
    </source>
</evidence>
<dbReference type="Proteomes" id="UP000479000">
    <property type="component" value="Unassembled WGS sequence"/>
</dbReference>
<dbReference type="PANTHER" id="PTHR19139:SF268">
    <property type="entry name" value="NEUROGENIC PROTEIN BIG BRAIN"/>
    <property type="match status" value="1"/>
</dbReference>
<evidence type="ECO:0000313" key="10">
    <source>
        <dbReference type="EMBL" id="CAB0004218.1"/>
    </source>
</evidence>
<evidence type="ECO:0000256" key="9">
    <source>
        <dbReference type="SAM" id="Phobius"/>
    </source>
</evidence>
<feature type="region of interest" description="Disordered" evidence="8">
    <location>
        <begin position="50"/>
        <end position="78"/>
    </location>
</feature>
<dbReference type="InterPro" id="IPR023271">
    <property type="entry name" value="Aquaporin-like"/>
</dbReference>
<keyword evidence="3 7" id="KW-0813">Transport</keyword>
<evidence type="ECO:0000256" key="6">
    <source>
        <dbReference type="ARBA" id="ARBA00023136"/>
    </source>
</evidence>
<name>A0A6H5GM64_9HEMI</name>
<evidence type="ECO:0000256" key="3">
    <source>
        <dbReference type="ARBA" id="ARBA00022448"/>
    </source>
</evidence>
<dbReference type="InterPro" id="IPR022357">
    <property type="entry name" value="MIP_CS"/>
</dbReference>
<evidence type="ECO:0000256" key="2">
    <source>
        <dbReference type="ARBA" id="ARBA00006175"/>
    </source>
</evidence>
<reference evidence="10 11" key="1">
    <citation type="submission" date="2020-02" db="EMBL/GenBank/DDBJ databases">
        <authorList>
            <person name="Ferguson B K."/>
        </authorList>
    </citation>
    <scope>NUCLEOTIDE SEQUENCE [LARGE SCALE GENOMIC DNA]</scope>
</reference>
<dbReference type="PRINTS" id="PR00783">
    <property type="entry name" value="MINTRINSICP"/>
</dbReference>
<evidence type="ECO:0000313" key="11">
    <source>
        <dbReference type="Proteomes" id="UP000479000"/>
    </source>
</evidence>
<evidence type="ECO:0000256" key="4">
    <source>
        <dbReference type="ARBA" id="ARBA00022692"/>
    </source>
</evidence>
<proteinExistence type="inferred from homology"/>
<dbReference type="AlphaFoldDB" id="A0A6H5GM64"/>
<evidence type="ECO:0000256" key="7">
    <source>
        <dbReference type="RuleBase" id="RU000477"/>
    </source>
</evidence>
<comment type="subcellular location">
    <subcellularLocation>
        <location evidence="1">Membrane</location>
        <topology evidence="1">Multi-pass membrane protein</topology>
    </subcellularLocation>
</comment>
<evidence type="ECO:0000256" key="5">
    <source>
        <dbReference type="ARBA" id="ARBA00022989"/>
    </source>
</evidence>
<feature type="non-terminal residue" evidence="10">
    <location>
        <position position="189"/>
    </location>
</feature>
<accession>A0A6H5GM64</accession>
<dbReference type="GO" id="GO:0015250">
    <property type="term" value="F:water channel activity"/>
    <property type="evidence" value="ECO:0007669"/>
    <property type="project" value="TreeGrafter"/>
</dbReference>
<evidence type="ECO:0000256" key="1">
    <source>
        <dbReference type="ARBA" id="ARBA00004141"/>
    </source>
</evidence>
<dbReference type="InterPro" id="IPR034294">
    <property type="entry name" value="Aquaporin_transptr"/>
</dbReference>
<dbReference type="PANTHER" id="PTHR19139">
    <property type="entry name" value="AQUAPORIN TRANSPORTER"/>
    <property type="match status" value="1"/>
</dbReference>
<dbReference type="EMBL" id="CADCXU010014731">
    <property type="protein sequence ID" value="CAB0004218.1"/>
    <property type="molecule type" value="Genomic_DNA"/>
</dbReference>
<evidence type="ECO:0000256" key="8">
    <source>
        <dbReference type="SAM" id="MobiDB-lite"/>
    </source>
</evidence>
<feature type="compositionally biased region" description="Polar residues" evidence="8">
    <location>
        <begin position="50"/>
        <end position="67"/>
    </location>
</feature>
<dbReference type="GO" id="GO:0005886">
    <property type="term" value="C:plasma membrane"/>
    <property type="evidence" value="ECO:0007669"/>
    <property type="project" value="TreeGrafter"/>
</dbReference>
<keyword evidence="11" id="KW-1185">Reference proteome</keyword>
<comment type="similarity">
    <text evidence="2 7">Belongs to the MIP/aquaporin (TC 1.A.8) family.</text>
</comment>
<feature type="transmembrane region" description="Helical" evidence="9">
    <location>
        <begin position="166"/>
        <end position="188"/>
    </location>
</feature>
<sequence length="189" mass="19916">MIGIGTPFSSPRSSSWDAIGQGGENLRLSRCGVALQQVVALVPGLVSPSGASDANSSHQQISDVSRSSPPPSETVEAADVPGRTVIRFQVLDEQTSSRSIFLMPGLPRKLYVFLSSSRYLANVRWGQSLYHLRAGLAPEGYCDTPSGAHVNPAISIAMMITRNITVLRGLMFVIAQCGGGIAGAALLYG</sequence>